<keyword evidence="1" id="KW-0175">Coiled coil</keyword>
<feature type="coiled-coil region" evidence="1">
    <location>
        <begin position="265"/>
        <end position="292"/>
    </location>
</feature>
<name>A0AAD1SRD3_PELCU</name>
<evidence type="ECO:0000313" key="2">
    <source>
        <dbReference type="EMBL" id="CAH2308057.1"/>
    </source>
</evidence>
<protein>
    <submittedName>
        <fullName evidence="2">Uncharacterized protein</fullName>
    </submittedName>
</protein>
<evidence type="ECO:0000256" key="1">
    <source>
        <dbReference type="SAM" id="Coils"/>
    </source>
</evidence>
<sequence>MAGISADDMRSYIKNFKMDNCSPHGSQGYQGVLLQLFGYTGHGKSCYINSCKFVVDDGSYHVYAKSSEGAPETMERHAFPLTETIKLVDNRGCVKLDKRETGEIYAQLGNFLPLDKPVEWRDTFEAMMENILQSEMEGESAFFIVPVFVYSVRQAIADQNFQDLKELLDKAKNITGIFPTIILTHGTHQNMANVKEKFRMMGGQNMFDLENYTKDDHLKVRGRHETNLRLLYEILQDVEFRMKAERDPVKDRINRKRFLYKFANERELEKQKEALENQIEYYRRELEVEKKKPWFKFW</sequence>
<proteinExistence type="predicted"/>
<accession>A0AAD1SRD3</accession>
<dbReference type="Proteomes" id="UP001295444">
    <property type="component" value="Chromosome 07"/>
</dbReference>
<gene>
    <name evidence="2" type="ORF">PECUL_23A023897</name>
</gene>
<evidence type="ECO:0000313" key="3">
    <source>
        <dbReference type="Proteomes" id="UP001295444"/>
    </source>
</evidence>
<dbReference type="EMBL" id="OW240918">
    <property type="protein sequence ID" value="CAH2308057.1"/>
    <property type="molecule type" value="Genomic_DNA"/>
</dbReference>
<keyword evidence="3" id="KW-1185">Reference proteome</keyword>
<organism evidence="2 3">
    <name type="scientific">Pelobates cultripes</name>
    <name type="common">Western spadefoot toad</name>
    <dbReference type="NCBI Taxonomy" id="61616"/>
    <lineage>
        <taxon>Eukaryota</taxon>
        <taxon>Metazoa</taxon>
        <taxon>Chordata</taxon>
        <taxon>Craniata</taxon>
        <taxon>Vertebrata</taxon>
        <taxon>Euteleostomi</taxon>
        <taxon>Amphibia</taxon>
        <taxon>Batrachia</taxon>
        <taxon>Anura</taxon>
        <taxon>Pelobatoidea</taxon>
        <taxon>Pelobatidae</taxon>
        <taxon>Pelobates</taxon>
    </lineage>
</organism>
<reference evidence="2" key="1">
    <citation type="submission" date="2022-03" db="EMBL/GenBank/DDBJ databases">
        <authorList>
            <person name="Alioto T."/>
            <person name="Alioto T."/>
            <person name="Gomez Garrido J."/>
        </authorList>
    </citation>
    <scope>NUCLEOTIDE SEQUENCE</scope>
</reference>
<dbReference type="AlphaFoldDB" id="A0AAD1SRD3"/>